<keyword evidence="2" id="KW-1185">Reference proteome</keyword>
<accession>A0A2K5ASC5</accession>
<protein>
    <submittedName>
        <fullName evidence="1">Uncharacterized protein</fullName>
    </submittedName>
</protein>
<gene>
    <name evidence="1" type="ORF">NCAV_1375</name>
</gene>
<evidence type="ECO:0000313" key="2">
    <source>
        <dbReference type="Proteomes" id="UP000236248"/>
    </source>
</evidence>
<evidence type="ECO:0000313" key="1">
    <source>
        <dbReference type="EMBL" id="SPC34541.1"/>
    </source>
</evidence>
<reference evidence="2" key="1">
    <citation type="submission" date="2018-01" db="EMBL/GenBank/DDBJ databases">
        <authorList>
            <person name="Kerou L M."/>
        </authorList>
    </citation>
    <scope>NUCLEOTIDE SEQUENCE [LARGE SCALE GENOMIC DNA]</scope>
    <source>
        <strain evidence="2">SCU2</strain>
    </source>
</reference>
<proteinExistence type="predicted"/>
<name>A0A2K5ASC5_9ARCH</name>
<dbReference type="RefSeq" id="WP_103286822.1">
    <property type="nucleotide sequence ID" value="NZ_LT981265.1"/>
</dbReference>
<dbReference type="GeneID" id="41595374"/>
<dbReference type="AlphaFoldDB" id="A0A2K5ASC5"/>
<dbReference type="Proteomes" id="UP000236248">
    <property type="component" value="Chromosome NCAV"/>
</dbReference>
<dbReference type="KEGG" id="ncv:NCAV_1375"/>
<dbReference type="EMBL" id="LT981265">
    <property type="protein sequence ID" value="SPC34541.1"/>
    <property type="molecule type" value="Genomic_DNA"/>
</dbReference>
<sequence>MDERIRSIINSKIEECISDVARVNMLVDVLSPLHVMDGKHALALGIILGRIYNSFYYQSRRILMRDPSDEEFQELIALLLARVDELKDAVMGK</sequence>
<organism evidence="1 2">
    <name type="scientific">Candidatus Nitrosocaldus cavascurensis</name>
    <dbReference type="NCBI Taxonomy" id="2058097"/>
    <lineage>
        <taxon>Archaea</taxon>
        <taxon>Nitrososphaerota</taxon>
        <taxon>Nitrososphaeria</taxon>
        <taxon>Candidatus Nitrosocaldales</taxon>
        <taxon>Candidatus Nitrosocaldaceae</taxon>
        <taxon>Candidatus Nitrosocaldus</taxon>
    </lineage>
</organism>